<evidence type="ECO:0000313" key="10">
    <source>
        <dbReference type="Proteomes" id="UP000007110"/>
    </source>
</evidence>
<name>A0A7M7NK67_STRPU</name>
<comment type="pathway">
    <text evidence="5">Amino-acid biosynthesis; L-methionine biosynthesis via de novo pathway.</text>
</comment>
<dbReference type="AlphaFoldDB" id="A0A7M7NK67"/>
<dbReference type="GO" id="GO:0008270">
    <property type="term" value="F:zinc ion binding"/>
    <property type="evidence" value="ECO:0007669"/>
    <property type="project" value="InterPro"/>
</dbReference>
<dbReference type="InterPro" id="IPR017226">
    <property type="entry name" value="BHMT-like"/>
</dbReference>
<dbReference type="Proteomes" id="UP000007110">
    <property type="component" value="Unassembled WGS sequence"/>
</dbReference>
<feature type="binding site" evidence="7">
    <location>
        <position position="230"/>
    </location>
    <ligand>
        <name>Zn(2+)</name>
        <dbReference type="ChEBI" id="CHEBI:29105"/>
    </ligand>
</feature>
<feature type="binding site" evidence="6 7">
    <location>
        <position position="296"/>
    </location>
    <ligand>
        <name>Zn(2+)</name>
        <dbReference type="ChEBI" id="CHEBI:29105"/>
    </ligand>
</feature>
<dbReference type="EnsemblMetazoa" id="XM_030981841">
    <property type="protein sequence ID" value="XP_030837701"/>
    <property type="gene ID" value="LOC105447242"/>
</dbReference>
<keyword evidence="1 7" id="KW-0489">Methyltransferase</keyword>
<dbReference type="InterPro" id="IPR036589">
    <property type="entry name" value="HCY_dom_sf"/>
</dbReference>
<dbReference type="OMA" id="CSQPEVI"/>
<keyword evidence="3 6" id="KW-0479">Metal-binding</keyword>
<dbReference type="GO" id="GO:0009086">
    <property type="term" value="P:methionine biosynthetic process"/>
    <property type="evidence" value="ECO:0000318"/>
    <property type="project" value="GO_Central"/>
</dbReference>
<keyword evidence="10" id="KW-1185">Reference proteome</keyword>
<evidence type="ECO:0000256" key="1">
    <source>
        <dbReference type="ARBA" id="ARBA00022603"/>
    </source>
</evidence>
<dbReference type="SUPFAM" id="SSF82282">
    <property type="entry name" value="Homocysteine S-methyltransferase"/>
    <property type="match status" value="1"/>
</dbReference>
<feature type="domain" description="Hcy-binding" evidence="8">
    <location>
        <begin position="1"/>
        <end position="310"/>
    </location>
</feature>
<dbReference type="InterPro" id="IPR003726">
    <property type="entry name" value="HCY_dom"/>
</dbReference>
<dbReference type="NCBIfam" id="NF007020">
    <property type="entry name" value="PRK09485.1"/>
    <property type="match status" value="1"/>
</dbReference>
<dbReference type="PANTHER" id="PTHR46015:SF1">
    <property type="entry name" value="HOMOCYSTEINE S-METHYLTRANSFERASE-LIKE ISOFORM 1"/>
    <property type="match status" value="1"/>
</dbReference>
<organism evidence="9 10">
    <name type="scientific">Strongylocentrotus purpuratus</name>
    <name type="common">Purple sea urchin</name>
    <dbReference type="NCBI Taxonomy" id="7668"/>
    <lineage>
        <taxon>Eukaryota</taxon>
        <taxon>Metazoa</taxon>
        <taxon>Echinodermata</taxon>
        <taxon>Eleutherozoa</taxon>
        <taxon>Echinozoa</taxon>
        <taxon>Echinoidea</taxon>
        <taxon>Euechinoidea</taxon>
        <taxon>Echinacea</taxon>
        <taxon>Camarodonta</taxon>
        <taxon>Echinidea</taxon>
        <taxon>Strongylocentrotidae</taxon>
        <taxon>Strongylocentrotus</taxon>
    </lineage>
</organism>
<sequence length="313" mass="34113">MASKNTDIFIVDGGLSTELIRLGFPVDLTDKDPLWTSTYLLKNHNALRKAHLSFLEHGADVILTGTYQASLELFEKAAGIGAEEFSKLIQMACDIARQAVEEFWEKQSQPGRRKPLIAGSVGPYGACLLDFSEYHGNYVDNMTMEELKQWHRPRIQALVDGKVDLLAIETIPSIVEAEALLSVLQEFPSMKAWLTFYCKDKSHIGHGESFAEAVGKVSACSQIVGVGTNCIAAENVTALLQGASTSRNGKPFVVYPNAPGEQWIDDSVCGKTAADEFDDLIPAWIEAGVKYIGGCCGTSALDIKHIATLLTDR</sequence>
<evidence type="ECO:0000256" key="3">
    <source>
        <dbReference type="ARBA" id="ARBA00022723"/>
    </source>
</evidence>
<evidence type="ECO:0000259" key="8">
    <source>
        <dbReference type="PROSITE" id="PS50970"/>
    </source>
</evidence>
<reference evidence="10" key="1">
    <citation type="submission" date="2015-02" db="EMBL/GenBank/DDBJ databases">
        <title>Genome sequencing for Strongylocentrotus purpuratus.</title>
        <authorList>
            <person name="Murali S."/>
            <person name="Liu Y."/>
            <person name="Vee V."/>
            <person name="English A."/>
            <person name="Wang M."/>
            <person name="Skinner E."/>
            <person name="Han Y."/>
            <person name="Muzny D.M."/>
            <person name="Worley K.C."/>
            <person name="Gibbs R.A."/>
        </authorList>
    </citation>
    <scope>NUCLEOTIDE SEQUENCE</scope>
</reference>
<feature type="binding site" evidence="6 7">
    <location>
        <position position="295"/>
    </location>
    <ligand>
        <name>Zn(2+)</name>
        <dbReference type="ChEBI" id="CHEBI:29105"/>
    </ligand>
</feature>
<evidence type="ECO:0000256" key="5">
    <source>
        <dbReference type="ARBA" id="ARBA00034478"/>
    </source>
</evidence>
<accession>A0A7M7NK67</accession>
<protein>
    <recommendedName>
        <fullName evidence="8">Hcy-binding domain-containing protein</fullName>
    </recommendedName>
</protein>
<comment type="cofactor">
    <cofactor evidence="6">
        <name>Zn(2+)</name>
        <dbReference type="ChEBI" id="CHEBI:29105"/>
    </cofactor>
    <text evidence="6">Binds 1 zinc ion per subunit.</text>
</comment>
<dbReference type="GO" id="GO:0008898">
    <property type="term" value="F:S-adenosylmethionine-homocysteine S-methyltransferase activity"/>
    <property type="evidence" value="ECO:0000318"/>
    <property type="project" value="GO_Central"/>
</dbReference>
<evidence type="ECO:0000256" key="2">
    <source>
        <dbReference type="ARBA" id="ARBA00022679"/>
    </source>
</evidence>
<evidence type="ECO:0000256" key="6">
    <source>
        <dbReference type="PIRSR" id="PIRSR037505-2"/>
    </source>
</evidence>
<evidence type="ECO:0000313" key="9">
    <source>
        <dbReference type="EnsemblMetazoa" id="XP_030837701"/>
    </source>
</evidence>
<dbReference type="OrthoDB" id="261426at2759"/>
<dbReference type="InParanoid" id="A0A7M7NK67"/>
<dbReference type="KEGG" id="spu:105447242"/>
<dbReference type="PIRSF" id="PIRSF037505">
    <property type="entry name" value="Betaine_HMT"/>
    <property type="match status" value="1"/>
</dbReference>
<evidence type="ECO:0000256" key="7">
    <source>
        <dbReference type="PROSITE-ProRule" id="PRU00333"/>
    </source>
</evidence>
<dbReference type="Gene3D" id="3.20.20.330">
    <property type="entry name" value="Homocysteine-binding-like domain"/>
    <property type="match status" value="1"/>
</dbReference>
<dbReference type="Pfam" id="PF02574">
    <property type="entry name" value="S-methyl_trans"/>
    <property type="match status" value="1"/>
</dbReference>
<keyword evidence="4 6" id="KW-0862">Zinc</keyword>
<dbReference type="GO" id="GO:0032259">
    <property type="term" value="P:methylation"/>
    <property type="evidence" value="ECO:0007669"/>
    <property type="project" value="UniProtKB-KW"/>
</dbReference>
<reference evidence="9" key="2">
    <citation type="submission" date="2021-01" db="UniProtKB">
        <authorList>
            <consortium name="EnsemblMetazoa"/>
        </authorList>
    </citation>
    <scope>IDENTIFICATION</scope>
</reference>
<dbReference type="InterPro" id="IPR051486">
    <property type="entry name" value="Hcy_S-methyltransferase"/>
</dbReference>
<keyword evidence="2 7" id="KW-0808">Transferase</keyword>
<dbReference type="RefSeq" id="XP_030837701.1">
    <property type="nucleotide sequence ID" value="XM_030981841.1"/>
</dbReference>
<evidence type="ECO:0000256" key="4">
    <source>
        <dbReference type="ARBA" id="ARBA00022833"/>
    </source>
</evidence>
<dbReference type="PROSITE" id="PS50970">
    <property type="entry name" value="HCY"/>
    <property type="match status" value="1"/>
</dbReference>
<dbReference type="PANTHER" id="PTHR46015">
    <property type="entry name" value="ZGC:172121"/>
    <property type="match status" value="1"/>
</dbReference>
<proteinExistence type="predicted"/>
<dbReference type="GO" id="GO:0033528">
    <property type="term" value="P:S-methylmethionine cycle"/>
    <property type="evidence" value="ECO:0000318"/>
    <property type="project" value="GO_Central"/>
</dbReference>
<dbReference type="UniPathway" id="UPA00051">
    <property type="reaction ID" value="UER00083"/>
</dbReference>
<dbReference type="GeneID" id="105447242"/>